<dbReference type="Pfam" id="PF21653">
    <property type="entry name" value="pulA_all-beta"/>
    <property type="match status" value="1"/>
</dbReference>
<keyword evidence="4" id="KW-1185">Reference proteome</keyword>
<protein>
    <submittedName>
        <fullName evidence="3">Type I pullulanase</fullName>
        <ecNumber evidence="3">3.2.1.41</ecNumber>
    </submittedName>
</protein>
<dbReference type="EC" id="3.2.1.41" evidence="3"/>
<feature type="domain" description="Glycosyl hydrolase family 13 catalytic" evidence="2">
    <location>
        <begin position="235"/>
        <end position="603"/>
    </location>
</feature>
<organism evidence="3 4">
    <name type="scientific">Clostridium aciditolerans</name>
    <dbReference type="NCBI Taxonomy" id="339861"/>
    <lineage>
        <taxon>Bacteria</taxon>
        <taxon>Bacillati</taxon>
        <taxon>Bacillota</taxon>
        <taxon>Clostridia</taxon>
        <taxon>Eubacteriales</taxon>
        <taxon>Clostridiaceae</taxon>
        <taxon>Clostridium</taxon>
    </lineage>
</organism>
<gene>
    <name evidence="3" type="primary">pulA</name>
    <name evidence="3" type="ORF">I6U51_14280</name>
</gene>
<dbReference type="InterPro" id="IPR013783">
    <property type="entry name" value="Ig-like_fold"/>
</dbReference>
<dbReference type="CDD" id="cd11341">
    <property type="entry name" value="AmyAc_Pullulanase_LD-like"/>
    <property type="match status" value="1"/>
</dbReference>
<dbReference type="GO" id="GO:0005975">
    <property type="term" value="P:carbohydrate metabolic process"/>
    <property type="evidence" value="ECO:0007669"/>
    <property type="project" value="InterPro"/>
</dbReference>
<accession>A0A934I0M9</accession>
<evidence type="ECO:0000313" key="4">
    <source>
        <dbReference type="Proteomes" id="UP000622687"/>
    </source>
</evidence>
<dbReference type="Gene3D" id="3.20.20.80">
    <property type="entry name" value="Glycosidases"/>
    <property type="match status" value="1"/>
</dbReference>
<dbReference type="InterPro" id="IPR004193">
    <property type="entry name" value="Glyco_hydro_13_N"/>
</dbReference>
<dbReference type="PANTHER" id="PTHR43002">
    <property type="entry name" value="GLYCOGEN DEBRANCHING ENZYME"/>
    <property type="match status" value="1"/>
</dbReference>
<evidence type="ECO:0000313" key="3">
    <source>
        <dbReference type="EMBL" id="MBI6873850.1"/>
    </source>
</evidence>
<reference evidence="3" key="1">
    <citation type="submission" date="2020-12" db="EMBL/GenBank/DDBJ databases">
        <title>Clostridium thailandense sp. nov., a novel acetogenic bacterium isolated from peat land soil in Thailand.</title>
        <authorList>
            <person name="Chaikitkaew S."/>
            <person name="Birkeland N.K."/>
        </authorList>
    </citation>
    <scope>NUCLEOTIDE SEQUENCE</scope>
    <source>
        <strain evidence="3">DSM 17425</strain>
    </source>
</reference>
<dbReference type="SMART" id="SM00642">
    <property type="entry name" value="Aamy"/>
    <property type="match status" value="1"/>
</dbReference>
<dbReference type="Pfam" id="PF02922">
    <property type="entry name" value="CBM_48"/>
    <property type="match status" value="1"/>
</dbReference>
<dbReference type="Proteomes" id="UP000622687">
    <property type="component" value="Unassembled WGS sequence"/>
</dbReference>
<dbReference type="AlphaFoldDB" id="A0A934I0M9"/>
<evidence type="ECO:0000259" key="2">
    <source>
        <dbReference type="SMART" id="SM00642"/>
    </source>
</evidence>
<dbReference type="Gene3D" id="2.60.40.10">
    <property type="entry name" value="Immunoglobulins"/>
    <property type="match status" value="1"/>
</dbReference>
<evidence type="ECO:0000256" key="1">
    <source>
        <dbReference type="ARBA" id="ARBA00008061"/>
    </source>
</evidence>
<proteinExistence type="inferred from homology"/>
<dbReference type="InterPro" id="IPR014756">
    <property type="entry name" value="Ig_E-set"/>
</dbReference>
<dbReference type="RefSeq" id="WP_211143269.1">
    <property type="nucleotide sequence ID" value="NZ_JAEEGB010000015.1"/>
</dbReference>
<dbReference type="Pfam" id="PF00128">
    <property type="entry name" value="Alpha-amylase"/>
    <property type="match status" value="1"/>
</dbReference>
<dbReference type="InterPro" id="IPR017853">
    <property type="entry name" value="GH"/>
</dbReference>
<dbReference type="SUPFAM" id="SSF81296">
    <property type="entry name" value="E set domains"/>
    <property type="match status" value="1"/>
</dbReference>
<dbReference type="InterPro" id="IPR006047">
    <property type="entry name" value="GH13_cat_dom"/>
</dbReference>
<dbReference type="EMBL" id="JAEEGB010000015">
    <property type="protein sequence ID" value="MBI6873850.1"/>
    <property type="molecule type" value="Genomic_DNA"/>
</dbReference>
<dbReference type="InterPro" id="IPR013780">
    <property type="entry name" value="Glyco_hydro_b"/>
</dbReference>
<dbReference type="InterPro" id="IPR011840">
    <property type="entry name" value="PulA_typeI"/>
</dbReference>
<dbReference type="GO" id="GO:0051060">
    <property type="term" value="F:pullulanase activity"/>
    <property type="evidence" value="ECO:0007669"/>
    <property type="project" value="UniProtKB-EC"/>
</dbReference>
<dbReference type="NCBIfam" id="TIGR02104">
    <property type="entry name" value="pulA_typeI"/>
    <property type="match status" value="1"/>
</dbReference>
<comment type="caution">
    <text evidence="3">The sequence shown here is derived from an EMBL/GenBank/DDBJ whole genome shotgun (WGS) entry which is preliminary data.</text>
</comment>
<comment type="similarity">
    <text evidence="1">Belongs to the glycosyl hydrolase 13 family.</text>
</comment>
<dbReference type="SUPFAM" id="SSF51445">
    <property type="entry name" value="(Trans)glycosidases"/>
    <property type="match status" value="1"/>
</dbReference>
<dbReference type="Gene3D" id="2.60.40.1180">
    <property type="entry name" value="Golgi alpha-mannosidase II"/>
    <property type="match status" value="1"/>
</dbReference>
<keyword evidence="3" id="KW-0378">Hydrolase</keyword>
<dbReference type="InterPro" id="IPR049117">
    <property type="entry name" value="pulA_all-beta"/>
</dbReference>
<sequence length="701" mass="81253">MKIFNVLLLKFNKIKISLDNFSEFRSYKIQVENGGKEFSISKYCIVDNDIIFTLTNNVDIKYETFIRYEKLYEKVHYFPLFSTREFDDKYYHHTSLGAIYSKNFTVFRVWSPAASHINLLLYNKSEFYSHENKTTMPMKESNGLWSLLVKGDLHGYYYNYEVNVYNKIHEVVDPYSKAVGVNGARGAILDMSQTNPQDWENDRSPEYRNYTDTIIYEVNIRDISTHPDSGIIHKGKFLALTEDNTNSGKNISTCLNHIKELGITHIQFMPIFDFSYLSVDETNPVKYNWGYDPQNYNVPEGVYSTNSYDPACRILELKKMVQHLHKNNLSINMDVVYNHVYDAPNSSFEKIFPGYYFRFYDNLNPSNGSGCGNDIASEHSMARKFIIDSVIYWAKEYHIDGFRFDLMGLIDVDTMNSLSKKLNMFKRSIMCYGEGWDLNTSLDKNLKAADYNVKMLPGIGFFNDKIRNFIKGDVFNIEDKGFATGKSLLEEKLKQSISGYFLPPNQSINYISCHDNHTLWDKIDLSCPTESFDIKKRMVKLCAAINLISQGIPFIYSGEEFCGTKNGDSNSYNKSEHVNWVDWNRKYEFIDIFYYYKKLINIRKNHPAFRINTLQGIKNHLSFIDNMPANTIAYILKDYANGDSWKEILVIFNANKYSVDISIPNGIWNIALDCDSKAENKTVTGGNITIERISTCILFKL</sequence>
<keyword evidence="3" id="KW-0326">Glycosidase</keyword>
<dbReference type="CDD" id="cd02860">
    <property type="entry name" value="E_set_Pullulanase"/>
    <property type="match status" value="1"/>
</dbReference>
<name>A0A934I0M9_9CLOT</name>